<accession>A0A9P4MPU1</accession>
<feature type="region of interest" description="Disordered" evidence="1">
    <location>
        <begin position="246"/>
        <end position="272"/>
    </location>
</feature>
<feature type="compositionally biased region" description="Polar residues" evidence="1">
    <location>
        <begin position="251"/>
        <end position="260"/>
    </location>
</feature>
<evidence type="ECO:0000256" key="1">
    <source>
        <dbReference type="SAM" id="MobiDB-lite"/>
    </source>
</evidence>
<reference evidence="3" key="1">
    <citation type="journal article" date="2020" name="Stud. Mycol.">
        <title>101 Dothideomycetes genomes: a test case for predicting lifestyles and emergence of pathogens.</title>
        <authorList>
            <person name="Haridas S."/>
            <person name="Albert R."/>
            <person name="Binder M."/>
            <person name="Bloem J."/>
            <person name="Labutti K."/>
            <person name="Salamov A."/>
            <person name="Andreopoulos B."/>
            <person name="Baker S."/>
            <person name="Barry K."/>
            <person name="Bills G."/>
            <person name="Bluhm B."/>
            <person name="Cannon C."/>
            <person name="Castanera R."/>
            <person name="Culley D."/>
            <person name="Daum C."/>
            <person name="Ezra D."/>
            <person name="Gonzalez J."/>
            <person name="Henrissat B."/>
            <person name="Kuo A."/>
            <person name="Liang C."/>
            <person name="Lipzen A."/>
            <person name="Lutzoni F."/>
            <person name="Magnuson J."/>
            <person name="Mondo S."/>
            <person name="Nolan M."/>
            <person name="Ohm R."/>
            <person name="Pangilinan J."/>
            <person name="Park H.-J."/>
            <person name="Ramirez L."/>
            <person name="Alfaro M."/>
            <person name="Sun H."/>
            <person name="Tritt A."/>
            <person name="Yoshinaga Y."/>
            <person name="Zwiers L.-H."/>
            <person name="Turgeon B."/>
            <person name="Goodwin S."/>
            <person name="Spatafora J."/>
            <person name="Crous P."/>
            <person name="Grigoriev I."/>
        </authorList>
    </citation>
    <scope>NUCLEOTIDE SEQUENCE</scope>
    <source>
        <strain evidence="3">CBS 260.36</strain>
    </source>
</reference>
<feature type="region of interest" description="Disordered" evidence="1">
    <location>
        <begin position="179"/>
        <end position="232"/>
    </location>
</feature>
<sequence>MHLSRKDLSLLVAASVLSQGAIASPVSGSSCSATLTTALKTAFAPSDVAFCNFWLTFGSTAQTTSPISALSTQGLSLACTCDGGKAASKVALSSKLSLPTVKSCPATQVAAVKKAFANPTAFCKYYMSLEGTWTKYSSPAIAGLTSSALTTLETYEACDCILNNLPLIAATITTTTTTKKSTTTTTTTITKKSTTTTTTNTASATAPKAATTTTRPSSTEGSQSHPGVPSIGASSFKSGLPLSVPGLPVTIPSQPSTSPRAGSPASIPSNSAAPTPVSFCASKAASLLGADPLAIPFCQSILKYTVSTTMVMTSSTPTVTVTPLITNAAGAQKATVTKLFQPTATVSVYATVCAGSGHAKRQVVSSNTPIATPAYLSGMSGSDATSACDCHRPTVMPIVTSTLTTVMPAVTVTYKPSATSAAVSQPQTAAQTVTVTSLGSTTTTITTTITSVAGAFATPTQLMEPRFNDFYELYTGVSLVSSLATKFKIGSCPCGSAGSACQIQSPDGVSFAAGTCTGSAGCLDMCSMFNANSDGGSGYCVATQWSASAQTCTLFSGTQLPFDQGNYCANPTSDLSQFGVLMQSARVH</sequence>
<evidence type="ECO:0000313" key="4">
    <source>
        <dbReference type="Proteomes" id="UP000799439"/>
    </source>
</evidence>
<dbReference type="PROSITE" id="PS51257">
    <property type="entry name" value="PROKAR_LIPOPROTEIN"/>
    <property type="match status" value="1"/>
</dbReference>
<dbReference type="Proteomes" id="UP000799439">
    <property type="component" value="Unassembled WGS sequence"/>
</dbReference>
<keyword evidence="4" id="KW-1185">Reference proteome</keyword>
<dbReference type="AlphaFoldDB" id="A0A9P4MPU1"/>
<feature type="signal peptide" evidence="2">
    <location>
        <begin position="1"/>
        <end position="23"/>
    </location>
</feature>
<protein>
    <submittedName>
        <fullName evidence="3">Uncharacterized protein</fullName>
    </submittedName>
</protein>
<feature type="compositionally biased region" description="Low complexity" evidence="1">
    <location>
        <begin position="179"/>
        <end position="219"/>
    </location>
</feature>
<organism evidence="3 4">
    <name type="scientific">Myriangium duriaei CBS 260.36</name>
    <dbReference type="NCBI Taxonomy" id="1168546"/>
    <lineage>
        <taxon>Eukaryota</taxon>
        <taxon>Fungi</taxon>
        <taxon>Dikarya</taxon>
        <taxon>Ascomycota</taxon>
        <taxon>Pezizomycotina</taxon>
        <taxon>Dothideomycetes</taxon>
        <taxon>Dothideomycetidae</taxon>
        <taxon>Myriangiales</taxon>
        <taxon>Myriangiaceae</taxon>
        <taxon>Myriangium</taxon>
    </lineage>
</organism>
<evidence type="ECO:0000313" key="3">
    <source>
        <dbReference type="EMBL" id="KAF2154976.1"/>
    </source>
</evidence>
<feature type="chain" id="PRO_5040481699" evidence="2">
    <location>
        <begin position="24"/>
        <end position="588"/>
    </location>
</feature>
<feature type="compositionally biased region" description="Low complexity" evidence="1">
    <location>
        <begin position="261"/>
        <end position="272"/>
    </location>
</feature>
<name>A0A9P4MPU1_9PEZI</name>
<dbReference type="EMBL" id="ML996083">
    <property type="protein sequence ID" value="KAF2154976.1"/>
    <property type="molecule type" value="Genomic_DNA"/>
</dbReference>
<proteinExistence type="predicted"/>
<comment type="caution">
    <text evidence="3">The sequence shown here is derived from an EMBL/GenBank/DDBJ whole genome shotgun (WGS) entry which is preliminary data.</text>
</comment>
<keyword evidence="2" id="KW-0732">Signal</keyword>
<gene>
    <name evidence="3" type="ORF">K461DRAFT_276153</name>
</gene>
<evidence type="ECO:0000256" key="2">
    <source>
        <dbReference type="SAM" id="SignalP"/>
    </source>
</evidence>